<dbReference type="InterPro" id="IPR027417">
    <property type="entry name" value="P-loop_NTPase"/>
</dbReference>
<protein>
    <submittedName>
        <fullName evidence="5">DEAD/DEAH box helicase</fullName>
    </submittedName>
</protein>
<dbReference type="SMART" id="SM00487">
    <property type="entry name" value="DEXDc"/>
    <property type="match status" value="1"/>
</dbReference>
<dbReference type="Pfam" id="PF00270">
    <property type="entry name" value="DEAD"/>
    <property type="match status" value="1"/>
</dbReference>
<dbReference type="PANTHER" id="PTHR47962:SF5">
    <property type="entry name" value="ATP-DEPENDENT HELICASE LHR-RELATED"/>
    <property type="match status" value="1"/>
</dbReference>
<dbReference type="SMART" id="SM00490">
    <property type="entry name" value="HELICc"/>
    <property type="match status" value="1"/>
</dbReference>
<evidence type="ECO:0000256" key="2">
    <source>
        <dbReference type="ARBA" id="ARBA00022840"/>
    </source>
</evidence>
<dbReference type="Pfam" id="PF00271">
    <property type="entry name" value="Helicase_C"/>
    <property type="match status" value="1"/>
</dbReference>
<organism evidence="5 6">
    <name type="scientific">Petrachloros mirabilis ULC683</name>
    <dbReference type="NCBI Taxonomy" id="2781853"/>
    <lineage>
        <taxon>Bacteria</taxon>
        <taxon>Bacillati</taxon>
        <taxon>Cyanobacteriota</taxon>
        <taxon>Cyanophyceae</taxon>
        <taxon>Synechococcales</taxon>
        <taxon>Petrachlorosaceae</taxon>
        <taxon>Petrachloros</taxon>
        <taxon>Petrachloros mirabilis</taxon>
    </lineage>
</organism>
<feature type="domain" description="Helicase C-terminal" evidence="4">
    <location>
        <begin position="274"/>
        <end position="442"/>
    </location>
</feature>
<name>A0A8K1ZY23_9CYAN</name>
<dbReference type="EMBL" id="WVIC01000010">
    <property type="protein sequence ID" value="NCJ06211.1"/>
    <property type="molecule type" value="Genomic_DNA"/>
</dbReference>
<evidence type="ECO:0000259" key="3">
    <source>
        <dbReference type="PROSITE" id="PS51192"/>
    </source>
</evidence>
<reference evidence="5" key="1">
    <citation type="submission" date="2019-12" db="EMBL/GenBank/DDBJ databases">
        <title>High-Quality draft genome sequences of three cyanobacteria isolated from the limestone walls of the Old Cathedral of Coimbra.</title>
        <authorList>
            <person name="Tiago I."/>
            <person name="Soares F."/>
            <person name="Portugal A."/>
        </authorList>
    </citation>
    <scope>NUCLEOTIDE SEQUENCE [LARGE SCALE GENOMIC DNA]</scope>
    <source>
        <strain evidence="5">C</strain>
    </source>
</reference>
<gene>
    <name evidence="5" type="ORF">GS597_06700</name>
</gene>
<dbReference type="AlphaFoldDB" id="A0A8K1ZY23"/>
<dbReference type="PANTHER" id="PTHR47962">
    <property type="entry name" value="ATP-DEPENDENT HELICASE LHR-RELATED-RELATED"/>
    <property type="match status" value="1"/>
</dbReference>
<dbReference type="InterPro" id="IPR052511">
    <property type="entry name" value="ATP-dep_Helicase"/>
</dbReference>
<dbReference type="GO" id="GO:0004386">
    <property type="term" value="F:helicase activity"/>
    <property type="evidence" value="ECO:0007669"/>
    <property type="project" value="UniProtKB-KW"/>
</dbReference>
<feature type="domain" description="Helicase ATP-binding" evidence="3">
    <location>
        <begin position="47"/>
        <end position="226"/>
    </location>
</feature>
<dbReference type="CDD" id="cd18796">
    <property type="entry name" value="SF2_C_LHR"/>
    <property type="match status" value="1"/>
</dbReference>
<sequence length="747" mass="83683">MTTLPPSNSNFNSQVSTGFNRLHSGVQRWIWQQKWPSLRPIQEEAIPWILEGETDLIISAATAGGKTEAAFLPIFSRLMEDPGVGIRTLCISPLKALINDQYRRLSGIGEDLDIAVTPWHGDVDAGRKQRLLKQPTGILIITPESLEALFIRHGSDLATIFQNLNYLIVDELHAFIGSERGKQLQSLMHRVEQVVRRKVPRIGLSATLGDMGLAAEFLRTGKAPHVRIIESGEDDGREIRIQVRGYRQVPPILEKELDLEHESEGSDHAQDKMDIAAHLFKVLRGETNLIFINSRSEVEAYADQLRRFCEIQRVPNEFWPHHGSLSKDIREEAEKALKNNKPANVVCTTTLEMGIDIGSVKSIAQVGAPFSVSSTRQRLGRSGRTEGDPAIIRFYISEPEVTPQTAPQDTLHPALIQTIAIINLMVFQRWCEPPLINKMHLSTLIQQILSLIAQYGGINAAQLWQVLCETGPFGQVGQSLFIELLRQIAKQDLIQQTHDGLLILGLKGERLVNHYSFYTAFQTPEEYRIVTSGKALGTLPIDFPLVEGMLIILAGRRWQVLSVDIERKVADVKRSSAGRVPRFSGNGGSIHDQIRQEMYGIYNSEEIPIFLDQMAQNLLQEARENFLRFNLNRTQILSYGNQTLLFPWMGSVVSNTIQLLLHSRGLKVAGDGVAIALQDLSPSEVINHLQSLMASEPPDSLHLAALVQNKSIEKYDHFLNEDLLCWNYASCSIDIPNAWNTLCKLKA</sequence>
<evidence type="ECO:0000313" key="5">
    <source>
        <dbReference type="EMBL" id="NCJ06211.1"/>
    </source>
</evidence>
<dbReference type="InterPro" id="IPR001650">
    <property type="entry name" value="Helicase_C-like"/>
</dbReference>
<dbReference type="InterPro" id="IPR011545">
    <property type="entry name" value="DEAD/DEAH_box_helicase_dom"/>
</dbReference>
<dbReference type="PROSITE" id="PS51192">
    <property type="entry name" value="HELICASE_ATP_BIND_1"/>
    <property type="match status" value="1"/>
</dbReference>
<evidence type="ECO:0000259" key="4">
    <source>
        <dbReference type="PROSITE" id="PS51194"/>
    </source>
</evidence>
<dbReference type="Gene3D" id="3.40.50.300">
    <property type="entry name" value="P-loop containing nucleotide triphosphate hydrolases"/>
    <property type="match status" value="2"/>
</dbReference>
<proteinExistence type="predicted"/>
<keyword evidence="5" id="KW-0378">Hydrolase</keyword>
<evidence type="ECO:0000256" key="1">
    <source>
        <dbReference type="ARBA" id="ARBA00022741"/>
    </source>
</evidence>
<keyword evidence="2" id="KW-0067">ATP-binding</keyword>
<dbReference type="RefSeq" id="WP_161824693.1">
    <property type="nucleotide sequence ID" value="NZ_WVIC01000010.1"/>
</dbReference>
<dbReference type="Proteomes" id="UP000607397">
    <property type="component" value="Unassembled WGS sequence"/>
</dbReference>
<keyword evidence="1" id="KW-0547">Nucleotide-binding</keyword>
<dbReference type="GO" id="GO:0005524">
    <property type="term" value="F:ATP binding"/>
    <property type="evidence" value="ECO:0007669"/>
    <property type="project" value="UniProtKB-KW"/>
</dbReference>
<dbReference type="CDD" id="cd17922">
    <property type="entry name" value="DEXHc_LHR-like"/>
    <property type="match status" value="1"/>
</dbReference>
<evidence type="ECO:0000313" key="6">
    <source>
        <dbReference type="Proteomes" id="UP000607397"/>
    </source>
</evidence>
<keyword evidence="6" id="KW-1185">Reference proteome</keyword>
<keyword evidence="5" id="KW-0347">Helicase</keyword>
<dbReference type="GO" id="GO:0016887">
    <property type="term" value="F:ATP hydrolysis activity"/>
    <property type="evidence" value="ECO:0007669"/>
    <property type="project" value="TreeGrafter"/>
</dbReference>
<dbReference type="InterPro" id="IPR014001">
    <property type="entry name" value="Helicase_ATP-bd"/>
</dbReference>
<comment type="caution">
    <text evidence="5">The sequence shown here is derived from an EMBL/GenBank/DDBJ whole genome shotgun (WGS) entry which is preliminary data.</text>
</comment>
<dbReference type="SUPFAM" id="SSF52540">
    <property type="entry name" value="P-loop containing nucleoside triphosphate hydrolases"/>
    <property type="match status" value="1"/>
</dbReference>
<dbReference type="GO" id="GO:0003677">
    <property type="term" value="F:DNA binding"/>
    <property type="evidence" value="ECO:0007669"/>
    <property type="project" value="TreeGrafter"/>
</dbReference>
<accession>A0A8K1ZY23</accession>
<dbReference type="PROSITE" id="PS51194">
    <property type="entry name" value="HELICASE_CTER"/>
    <property type="match status" value="1"/>
</dbReference>